<dbReference type="CDD" id="cd21453">
    <property type="entry name" value="DLC-like_DNAL4"/>
    <property type="match status" value="1"/>
</dbReference>
<comment type="caution">
    <text evidence="13">The sequence shown here is derived from an EMBL/GenBank/DDBJ whole genome shotgun (WGS) entry which is preliminary data.</text>
</comment>
<dbReference type="Gene3D" id="3.30.740.10">
    <property type="entry name" value="Protein Inhibitor Of Neuronal Nitric Oxide Synthase"/>
    <property type="match status" value="1"/>
</dbReference>
<dbReference type="FunFam" id="3.30.740.10:FF:000002">
    <property type="entry name" value="Dynein light chain"/>
    <property type="match status" value="1"/>
</dbReference>
<dbReference type="GO" id="GO:0005930">
    <property type="term" value="C:axoneme"/>
    <property type="evidence" value="ECO:0007669"/>
    <property type="project" value="UniProtKB-SubCell"/>
</dbReference>
<evidence type="ECO:0000256" key="7">
    <source>
        <dbReference type="ARBA" id="ARBA00023069"/>
    </source>
</evidence>
<keyword evidence="10" id="KW-0966">Cell projection</keyword>
<sequence length="128" mass="14939">MKEIFETITQVSKIQNFKRLCIEDILELNITDMNNRKLVFNYPLLKESDMSEEMKTDTMDLCVTSYEKFSTDHEKVARLIKETLDQKYGASWHVVVGEAFGFQISHDAKHLMYMFLAGNKAICVWKCS</sequence>
<dbReference type="PANTHER" id="PTHR11886">
    <property type="entry name" value="DYNEIN LIGHT CHAIN"/>
    <property type="match status" value="1"/>
</dbReference>
<evidence type="ECO:0000256" key="10">
    <source>
        <dbReference type="ARBA" id="ARBA00023273"/>
    </source>
</evidence>
<keyword evidence="7" id="KW-0969">Cilium</keyword>
<keyword evidence="5 12" id="KW-0493">Microtubule</keyword>
<dbReference type="PANTHER" id="PTHR11886:SF2">
    <property type="entry name" value="DYNEIN AXONEMAL LIGHT CHAIN 4"/>
    <property type="match status" value="1"/>
</dbReference>
<evidence type="ECO:0000256" key="9">
    <source>
        <dbReference type="ARBA" id="ARBA00023212"/>
    </source>
</evidence>
<dbReference type="GO" id="GO:0005874">
    <property type="term" value="C:microtubule"/>
    <property type="evidence" value="ECO:0007669"/>
    <property type="project" value="UniProtKB-KW"/>
</dbReference>
<gene>
    <name evidence="13" type="primary">DNAL4</name>
    <name evidence="13" type="ORF">CDAR_509121</name>
</gene>
<evidence type="ECO:0000256" key="5">
    <source>
        <dbReference type="ARBA" id="ARBA00022701"/>
    </source>
</evidence>
<evidence type="ECO:0000256" key="11">
    <source>
        <dbReference type="ARBA" id="ARBA00057688"/>
    </source>
</evidence>
<dbReference type="SUPFAM" id="SSF54648">
    <property type="entry name" value="DLC"/>
    <property type="match status" value="1"/>
</dbReference>
<proteinExistence type="inferred from homology"/>
<keyword evidence="9 12" id="KW-0206">Cytoskeleton</keyword>
<protein>
    <recommendedName>
        <fullName evidence="12">Dynein light chain</fullName>
    </recommendedName>
</protein>
<comment type="subcellular location">
    <subcellularLocation>
        <location evidence="1">Cytoplasm</location>
        <location evidence="1">Cytoskeleton</location>
        <location evidence="1">Cilium axoneme</location>
    </subcellularLocation>
</comment>
<evidence type="ECO:0000256" key="6">
    <source>
        <dbReference type="ARBA" id="ARBA00023017"/>
    </source>
</evidence>
<evidence type="ECO:0000256" key="3">
    <source>
        <dbReference type="ARBA" id="ARBA00011655"/>
    </source>
</evidence>
<evidence type="ECO:0000313" key="14">
    <source>
        <dbReference type="Proteomes" id="UP001054837"/>
    </source>
</evidence>
<dbReference type="InterPro" id="IPR001372">
    <property type="entry name" value="Dynein_light_chain_typ-1/2"/>
</dbReference>
<dbReference type="GO" id="GO:0030286">
    <property type="term" value="C:dynein complex"/>
    <property type="evidence" value="ECO:0007669"/>
    <property type="project" value="UniProtKB-KW"/>
</dbReference>
<keyword evidence="4 12" id="KW-0963">Cytoplasm</keyword>
<keyword evidence="6 12" id="KW-0243">Dynein</keyword>
<dbReference type="EMBL" id="BPLQ01001079">
    <property type="protein sequence ID" value="GIX78231.1"/>
    <property type="molecule type" value="Genomic_DNA"/>
</dbReference>
<dbReference type="SMART" id="SM01375">
    <property type="entry name" value="Dynein_light"/>
    <property type="match status" value="1"/>
</dbReference>
<name>A0AAV4N2B7_9ARAC</name>
<evidence type="ECO:0000313" key="13">
    <source>
        <dbReference type="EMBL" id="GIX78231.1"/>
    </source>
</evidence>
<comment type="similarity">
    <text evidence="2 12">Belongs to the dynein light chain family.</text>
</comment>
<evidence type="ECO:0000256" key="12">
    <source>
        <dbReference type="RuleBase" id="RU365010"/>
    </source>
</evidence>
<comment type="subunit">
    <text evidence="3">Consists of at least two heavy chains and a number of intermediate and light chains.</text>
</comment>
<keyword evidence="14" id="KW-1185">Reference proteome</keyword>
<dbReference type="AlphaFoldDB" id="A0AAV4N2B7"/>
<evidence type="ECO:0000256" key="1">
    <source>
        <dbReference type="ARBA" id="ARBA00004430"/>
    </source>
</evidence>
<dbReference type="Pfam" id="PF01221">
    <property type="entry name" value="Dynein_light"/>
    <property type="match status" value="1"/>
</dbReference>
<reference evidence="13 14" key="1">
    <citation type="submission" date="2021-06" db="EMBL/GenBank/DDBJ databases">
        <title>Caerostris darwini draft genome.</title>
        <authorList>
            <person name="Kono N."/>
            <person name="Arakawa K."/>
        </authorList>
    </citation>
    <scope>NUCLEOTIDE SEQUENCE [LARGE SCALE GENOMIC DNA]</scope>
</reference>
<evidence type="ECO:0000256" key="8">
    <source>
        <dbReference type="ARBA" id="ARBA00023175"/>
    </source>
</evidence>
<evidence type="ECO:0000256" key="2">
    <source>
        <dbReference type="ARBA" id="ARBA00010156"/>
    </source>
</evidence>
<dbReference type="Proteomes" id="UP001054837">
    <property type="component" value="Unassembled WGS sequence"/>
</dbReference>
<evidence type="ECO:0000256" key="4">
    <source>
        <dbReference type="ARBA" id="ARBA00022490"/>
    </source>
</evidence>
<comment type="function">
    <text evidence="11">Force generating protein of respiratory cilia. Produces force towards the minus ends of microtubules. Dynein has ATPase activity.</text>
</comment>
<dbReference type="InterPro" id="IPR037177">
    <property type="entry name" value="DLC_sf"/>
</dbReference>
<keyword evidence="8 12" id="KW-0505">Motor protein</keyword>
<organism evidence="13 14">
    <name type="scientific">Caerostris darwini</name>
    <dbReference type="NCBI Taxonomy" id="1538125"/>
    <lineage>
        <taxon>Eukaryota</taxon>
        <taxon>Metazoa</taxon>
        <taxon>Ecdysozoa</taxon>
        <taxon>Arthropoda</taxon>
        <taxon>Chelicerata</taxon>
        <taxon>Arachnida</taxon>
        <taxon>Araneae</taxon>
        <taxon>Araneomorphae</taxon>
        <taxon>Entelegynae</taxon>
        <taxon>Araneoidea</taxon>
        <taxon>Araneidae</taxon>
        <taxon>Caerostris</taxon>
    </lineage>
</organism>
<dbReference type="GO" id="GO:0007017">
    <property type="term" value="P:microtubule-based process"/>
    <property type="evidence" value="ECO:0007669"/>
    <property type="project" value="InterPro"/>
</dbReference>
<accession>A0AAV4N2B7</accession>